<sequence>MMPDTNIDLLKCIPETHRPLTEHERTVIAMKREAKRAERTKTLGVLRRLIDRLGHWIEGRPAKV</sequence>
<accession>A0A1I4T5X0</accession>
<reference evidence="1 2" key="1">
    <citation type="submission" date="2016-10" db="EMBL/GenBank/DDBJ databases">
        <authorList>
            <person name="de Groot N.N."/>
        </authorList>
    </citation>
    <scope>NUCLEOTIDE SEQUENCE [LARGE SCALE GENOMIC DNA]</scope>
    <source>
        <strain evidence="1 2">DSM 15283</strain>
    </source>
</reference>
<gene>
    <name evidence="1" type="ORF">SAMN04488042_1149</name>
</gene>
<protein>
    <recommendedName>
        <fullName evidence="3">Transposase</fullName>
    </recommendedName>
</protein>
<evidence type="ECO:0000313" key="1">
    <source>
        <dbReference type="EMBL" id="SFM72144.1"/>
    </source>
</evidence>
<evidence type="ECO:0008006" key="3">
    <source>
        <dbReference type="Google" id="ProtNLM"/>
    </source>
</evidence>
<dbReference type="AlphaFoldDB" id="A0A1I4T5X0"/>
<proteinExistence type="predicted"/>
<dbReference type="Proteomes" id="UP000199144">
    <property type="component" value="Unassembled WGS sequence"/>
</dbReference>
<keyword evidence="2" id="KW-1185">Reference proteome</keyword>
<name>A0A1I4T5X0_9RHOB</name>
<evidence type="ECO:0000313" key="2">
    <source>
        <dbReference type="Proteomes" id="UP000199144"/>
    </source>
</evidence>
<dbReference type="EMBL" id="FOTQ01000014">
    <property type="protein sequence ID" value="SFM72144.1"/>
    <property type="molecule type" value="Genomic_DNA"/>
</dbReference>
<organism evidence="1 2">
    <name type="scientific">Shimia aestuarii</name>
    <dbReference type="NCBI Taxonomy" id="254406"/>
    <lineage>
        <taxon>Bacteria</taxon>
        <taxon>Pseudomonadati</taxon>
        <taxon>Pseudomonadota</taxon>
        <taxon>Alphaproteobacteria</taxon>
        <taxon>Rhodobacterales</taxon>
        <taxon>Roseobacteraceae</taxon>
    </lineage>
</organism>